<dbReference type="InterPro" id="IPR013126">
    <property type="entry name" value="Hsp_70_fam"/>
</dbReference>
<dbReference type="GO" id="GO:0005524">
    <property type="term" value="F:ATP binding"/>
    <property type="evidence" value="ECO:0007669"/>
    <property type="project" value="UniProtKB-KW"/>
</dbReference>
<comment type="similarity">
    <text evidence="1">Belongs to the heat shock protein 70 family.</text>
</comment>
<dbReference type="GO" id="GO:0140662">
    <property type="term" value="F:ATP-dependent protein folding chaperone"/>
    <property type="evidence" value="ECO:0007669"/>
    <property type="project" value="InterPro"/>
</dbReference>
<evidence type="ECO:0000256" key="1">
    <source>
        <dbReference type="ARBA" id="ARBA00007381"/>
    </source>
</evidence>
<sequence>MAYCQEYDPKDSNNDSDFSVSYKSNKILVAAIDFGTTFSGYAFSFKSWFETDPNKIVTNSTWVAGQKNLISLKTPTCILLQPNKSFHSFGYEAEEKYAELALEEEHEDWYFFKRFKMSLFNNTTLSRDTEIPDDSGNKKMPAQKIFSHGIRFLKNHLVKHLESSHTGLNESDIHWVLTVPAIWNDSAKQFMREAASQAGIKDTHLMISLEPEAAAMYCRILPVEKFVSGGGGNLGVFKPGSKYMVADLGGGTVDITVQEVLEGDNLKELHKASGGAWGGTKVDENFMQMIVKVVGEPVIQRFKCDSKSDELDLLREFEIKKRSIRPDATGKTAFRIPISLTEAFEEINNGADLRQSIKQTPYAKHMNWVGDKLKVDNAMIKELFTKVSDSIVQHLKDILNNPVSRGVDTILMVGGFSECAMIQEAIKTNFSHMKIIIPEDAGLAVVKGAVLFGHNPATIVSRKAKYTYGVKITRDFKEGDPQDKKYQVKGRNKCSDVFSKHVEIGQTVKVGESLNPQSYFPLHSDVEEVVVPLYISTDEDPSYTTEPSCNYLGKIVVPLKGSSVKDKEIVVQMTFGGTEMTVEAEEKKSSKKLRAQFDFLDH</sequence>
<dbReference type="Gene3D" id="3.30.420.40">
    <property type="match status" value="2"/>
</dbReference>
<keyword evidence="5" id="KW-1185">Reference proteome</keyword>
<keyword evidence="3" id="KW-0067">ATP-binding</keyword>
<dbReference type="EMBL" id="UYJE01002282">
    <property type="protein sequence ID" value="VDI09392.1"/>
    <property type="molecule type" value="Genomic_DNA"/>
</dbReference>
<organism evidence="4 5">
    <name type="scientific">Mytilus galloprovincialis</name>
    <name type="common">Mediterranean mussel</name>
    <dbReference type="NCBI Taxonomy" id="29158"/>
    <lineage>
        <taxon>Eukaryota</taxon>
        <taxon>Metazoa</taxon>
        <taxon>Spiralia</taxon>
        <taxon>Lophotrochozoa</taxon>
        <taxon>Mollusca</taxon>
        <taxon>Bivalvia</taxon>
        <taxon>Autobranchia</taxon>
        <taxon>Pteriomorphia</taxon>
        <taxon>Mytilida</taxon>
        <taxon>Mytiloidea</taxon>
        <taxon>Mytilidae</taxon>
        <taxon>Mytilinae</taxon>
        <taxon>Mytilus</taxon>
    </lineage>
</organism>
<dbReference type="SUPFAM" id="SSF53067">
    <property type="entry name" value="Actin-like ATPase domain"/>
    <property type="match status" value="2"/>
</dbReference>
<protein>
    <submittedName>
        <fullName evidence="4">Uncharacterized protein</fullName>
    </submittedName>
</protein>
<dbReference type="AlphaFoldDB" id="A0A8B6CSW2"/>
<accession>A0A8B6CSW2</accession>
<dbReference type="PANTHER" id="PTHR14187">
    <property type="entry name" value="ALPHA KINASE/ELONGATION FACTOR 2 KINASE"/>
    <property type="match status" value="1"/>
</dbReference>
<name>A0A8B6CSW2_MYTGA</name>
<dbReference type="Pfam" id="PF00012">
    <property type="entry name" value="HSP70"/>
    <property type="match status" value="1"/>
</dbReference>
<evidence type="ECO:0000256" key="2">
    <source>
        <dbReference type="ARBA" id="ARBA00022741"/>
    </source>
</evidence>
<proteinExistence type="inferred from homology"/>
<dbReference type="OrthoDB" id="2963168at2759"/>
<evidence type="ECO:0000313" key="4">
    <source>
        <dbReference type="EMBL" id="VDI09392.1"/>
    </source>
</evidence>
<comment type="caution">
    <text evidence="4">The sequence shown here is derived from an EMBL/GenBank/DDBJ whole genome shotgun (WGS) entry which is preliminary data.</text>
</comment>
<reference evidence="4" key="1">
    <citation type="submission" date="2018-11" db="EMBL/GenBank/DDBJ databases">
        <authorList>
            <person name="Alioto T."/>
            <person name="Alioto T."/>
        </authorList>
    </citation>
    <scope>NUCLEOTIDE SEQUENCE</scope>
</reference>
<keyword evidence="2" id="KW-0547">Nucleotide-binding</keyword>
<gene>
    <name evidence="4" type="ORF">MGAL_10B064854</name>
</gene>
<evidence type="ECO:0000256" key="3">
    <source>
        <dbReference type="ARBA" id="ARBA00022840"/>
    </source>
</evidence>
<dbReference type="InterPro" id="IPR043129">
    <property type="entry name" value="ATPase_NBD"/>
</dbReference>
<dbReference type="Proteomes" id="UP000596742">
    <property type="component" value="Unassembled WGS sequence"/>
</dbReference>
<dbReference type="CDD" id="cd10229">
    <property type="entry name" value="ASKHA_NBD_HSP70_HSPA12"/>
    <property type="match status" value="1"/>
</dbReference>
<dbReference type="PANTHER" id="PTHR14187:SF5">
    <property type="entry name" value="HEAT SHOCK 70 KDA PROTEIN 12A"/>
    <property type="match status" value="1"/>
</dbReference>
<evidence type="ECO:0000313" key="5">
    <source>
        <dbReference type="Proteomes" id="UP000596742"/>
    </source>
</evidence>